<dbReference type="Proteomes" id="UP001595841">
    <property type="component" value="Unassembled WGS sequence"/>
</dbReference>
<gene>
    <name evidence="1" type="ORF">ACFOWS_02700</name>
</gene>
<organism evidence="1 2">
    <name type="scientific">Flagellimonas marina</name>
    <dbReference type="NCBI Taxonomy" id="1775168"/>
    <lineage>
        <taxon>Bacteria</taxon>
        <taxon>Pseudomonadati</taxon>
        <taxon>Bacteroidota</taxon>
        <taxon>Flavobacteriia</taxon>
        <taxon>Flavobacteriales</taxon>
        <taxon>Flavobacteriaceae</taxon>
        <taxon>Flagellimonas</taxon>
    </lineage>
</organism>
<reference evidence="2" key="1">
    <citation type="journal article" date="2019" name="Int. J. Syst. Evol. Microbiol.">
        <title>The Global Catalogue of Microorganisms (GCM) 10K type strain sequencing project: providing services to taxonomists for standard genome sequencing and annotation.</title>
        <authorList>
            <consortium name="The Broad Institute Genomics Platform"/>
            <consortium name="The Broad Institute Genome Sequencing Center for Infectious Disease"/>
            <person name="Wu L."/>
            <person name="Ma J."/>
        </authorList>
    </citation>
    <scope>NUCLEOTIDE SEQUENCE [LARGE SCALE GENOMIC DNA]</scope>
    <source>
        <strain evidence="2">CGMCC 1.15774</strain>
    </source>
</reference>
<accession>A0ABV8PHM4</accession>
<name>A0ABV8PHM4_9FLAO</name>
<keyword evidence="2" id="KW-1185">Reference proteome</keyword>
<comment type="caution">
    <text evidence="1">The sequence shown here is derived from an EMBL/GenBank/DDBJ whole genome shotgun (WGS) entry which is preliminary data.</text>
</comment>
<sequence>MPQLEVKSTGSPMADMKRLECLNEVNALTDTEIKNLTKLVKSPKARNYLRNDLQFAKLKMFI</sequence>
<proteinExistence type="predicted"/>
<evidence type="ECO:0000313" key="1">
    <source>
        <dbReference type="EMBL" id="MFC4219024.1"/>
    </source>
</evidence>
<protein>
    <submittedName>
        <fullName evidence="1">Uncharacterized protein</fullName>
    </submittedName>
</protein>
<evidence type="ECO:0000313" key="2">
    <source>
        <dbReference type="Proteomes" id="UP001595841"/>
    </source>
</evidence>
<dbReference type="EMBL" id="JBHSCL010000003">
    <property type="protein sequence ID" value="MFC4219024.1"/>
    <property type="molecule type" value="Genomic_DNA"/>
</dbReference>
<dbReference type="RefSeq" id="WP_379762418.1">
    <property type="nucleotide sequence ID" value="NZ_JBHSCL010000003.1"/>
</dbReference>